<dbReference type="Proteomes" id="UP001595075">
    <property type="component" value="Unassembled WGS sequence"/>
</dbReference>
<evidence type="ECO:0000313" key="3">
    <source>
        <dbReference type="EMBL" id="KAL2067580.1"/>
    </source>
</evidence>
<evidence type="ECO:0000313" key="4">
    <source>
        <dbReference type="Proteomes" id="UP001595075"/>
    </source>
</evidence>
<feature type="signal peptide" evidence="2">
    <location>
        <begin position="1"/>
        <end position="19"/>
    </location>
</feature>
<gene>
    <name evidence="3" type="ORF">VTL71DRAFT_2005</name>
</gene>
<protein>
    <submittedName>
        <fullName evidence="3">Uncharacterized protein</fullName>
    </submittedName>
</protein>
<sequence>MPSIKSLLTFTLLMPAILASPVSLQVRDGSEVAPAQEVSARQNTPGQGPGNGRPSPDQGPGNNQPGPANGTSNGQPGRPKGAGNGQPPANQGPNNGQQPPNQRPNNGQQTPNKGPGNGPNPQNQGPNNGQQPPNQRPNNGQQTPNQGPNNGQQTPNKGPGNGPNPQNQGPNNGQQPPNQSPGSNGQQNAAQGTGNGQTACSANTNALVSGINANIALQKQEQAQLAVVQRMVDAGNVDQQQFGTEKNKFVGIVNAGIDQRQKNQALAQGGNPASAGLAMVANAQATELKTVQGLTGNAATDDPAFAALAPMFAGGIAQNQKNAKALQTGQDSNGNSKRVIGGEKPFALSCRTAFELVL</sequence>
<keyword evidence="4" id="KW-1185">Reference proteome</keyword>
<name>A0ABR4CCC7_9HELO</name>
<feature type="region of interest" description="Disordered" evidence="1">
    <location>
        <begin position="26"/>
        <end position="198"/>
    </location>
</feature>
<feature type="compositionally biased region" description="Low complexity" evidence="1">
    <location>
        <begin position="85"/>
        <end position="198"/>
    </location>
</feature>
<proteinExistence type="predicted"/>
<dbReference type="EMBL" id="JAZHXI010000010">
    <property type="protein sequence ID" value="KAL2067580.1"/>
    <property type="molecule type" value="Genomic_DNA"/>
</dbReference>
<feature type="chain" id="PRO_5045791709" evidence="2">
    <location>
        <begin position="20"/>
        <end position="358"/>
    </location>
</feature>
<evidence type="ECO:0000256" key="1">
    <source>
        <dbReference type="SAM" id="MobiDB-lite"/>
    </source>
</evidence>
<reference evidence="3 4" key="1">
    <citation type="journal article" date="2024" name="Commun. Biol.">
        <title>Comparative genomic analysis of thermophilic fungi reveals convergent evolutionary adaptations and gene losses.</title>
        <authorList>
            <person name="Steindorff A.S."/>
            <person name="Aguilar-Pontes M.V."/>
            <person name="Robinson A.J."/>
            <person name="Andreopoulos B."/>
            <person name="LaButti K."/>
            <person name="Kuo A."/>
            <person name="Mondo S."/>
            <person name="Riley R."/>
            <person name="Otillar R."/>
            <person name="Haridas S."/>
            <person name="Lipzen A."/>
            <person name="Grimwood J."/>
            <person name="Schmutz J."/>
            <person name="Clum A."/>
            <person name="Reid I.D."/>
            <person name="Moisan M.C."/>
            <person name="Butler G."/>
            <person name="Nguyen T.T.M."/>
            <person name="Dewar K."/>
            <person name="Conant G."/>
            <person name="Drula E."/>
            <person name="Henrissat B."/>
            <person name="Hansel C."/>
            <person name="Singer S."/>
            <person name="Hutchinson M.I."/>
            <person name="de Vries R.P."/>
            <person name="Natvig D.O."/>
            <person name="Powell A.J."/>
            <person name="Tsang A."/>
            <person name="Grigoriev I.V."/>
        </authorList>
    </citation>
    <scope>NUCLEOTIDE SEQUENCE [LARGE SCALE GENOMIC DNA]</scope>
    <source>
        <strain evidence="3 4">CBS 494.80</strain>
    </source>
</reference>
<accession>A0ABR4CCC7</accession>
<comment type="caution">
    <text evidence="3">The sequence shown here is derived from an EMBL/GenBank/DDBJ whole genome shotgun (WGS) entry which is preliminary data.</text>
</comment>
<evidence type="ECO:0000256" key="2">
    <source>
        <dbReference type="SAM" id="SignalP"/>
    </source>
</evidence>
<keyword evidence="2" id="KW-0732">Signal</keyword>
<feature type="compositionally biased region" description="Low complexity" evidence="1">
    <location>
        <begin position="56"/>
        <end position="70"/>
    </location>
</feature>
<organism evidence="3 4">
    <name type="scientific">Oculimacula yallundae</name>
    <dbReference type="NCBI Taxonomy" id="86028"/>
    <lineage>
        <taxon>Eukaryota</taxon>
        <taxon>Fungi</taxon>
        <taxon>Dikarya</taxon>
        <taxon>Ascomycota</taxon>
        <taxon>Pezizomycotina</taxon>
        <taxon>Leotiomycetes</taxon>
        <taxon>Helotiales</taxon>
        <taxon>Ploettnerulaceae</taxon>
        <taxon>Oculimacula</taxon>
    </lineage>
</organism>